<dbReference type="EMBL" id="AMZH03019995">
    <property type="protein sequence ID" value="RRT39660.1"/>
    <property type="molecule type" value="Genomic_DNA"/>
</dbReference>
<comment type="caution">
    <text evidence="1">The sequence shown here is derived from an EMBL/GenBank/DDBJ whole genome shotgun (WGS) entry which is preliminary data.</text>
</comment>
<dbReference type="AlphaFoldDB" id="A0A426XJM0"/>
<proteinExistence type="predicted"/>
<accession>A0A426XJM0</accession>
<name>A0A426XJM0_ENSVE</name>
<organism evidence="1 2">
    <name type="scientific">Ensete ventricosum</name>
    <name type="common">Abyssinian banana</name>
    <name type="synonym">Musa ensete</name>
    <dbReference type="NCBI Taxonomy" id="4639"/>
    <lineage>
        <taxon>Eukaryota</taxon>
        <taxon>Viridiplantae</taxon>
        <taxon>Streptophyta</taxon>
        <taxon>Embryophyta</taxon>
        <taxon>Tracheophyta</taxon>
        <taxon>Spermatophyta</taxon>
        <taxon>Magnoliopsida</taxon>
        <taxon>Liliopsida</taxon>
        <taxon>Zingiberales</taxon>
        <taxon>Musaceae</taxon>
        <taxon>Ensete</taxon>
    </lineage>
</organism>
<gene>
    <name evidence="1" type="ORF">B296_00058992</name>
</gene>
<evidence type="ECO:0000313" key="2">
    <source>
        <dbReference type="Proteomes" id="UP000287651"/>
    </source>
</evidence>
<feature type="non-terminal residue" evidence="1">
    <location>
        <position position="1"/>
    </location>
</feature>
<dbReference type="Proteomes" id="UP000287651">
    <property type="component" value="Unassembled WGS sequence"/>
</dbReference>
<evidence type="ECO:0000313" key="1">
    <source>
        <dbReference type="EMBL" id="RRT39660.1"/>
    </source>
</evidence>
<reference evidence="1 2" key="1">
    <citation type="journal article" date="2014" name="Agronomy (Basel)">
        <title>A Draft Genome Sequence for Ensete ventricosum, the Drought-Tolerant Tree Against Hunger.</title>
        <authorList>
            <person name="Harrison J."/>
            <person name="Moore K.A."/>
            <person name="Paszkiewicz K."/>
            <person name="Jones T."/>
            <person name="Grant M."/>
            <person name="Ambacheew D."/>
            <person name="Muzemil S."/>
            <person name="Studholme D.J."/>
        </authorList>
    </citation>
    <scope>NUCLEOTIDE SEQUENCE [LARGE SCALE GENOMIC DNA]</scope>
</reference>
<sequence>AFGRTTCMALHRVAFSPAFEVPVGGGDDCEYNAQSNRHDLRLDVPGLSGCRSGHPRNPRAHVSRLIGRDDMASN</sequence>
<protein>
    <submittedName>
        <fullName evidence="1">Uncharacterized protein</fullName>
    </submittedName>
</protein>